<feature type="transmembrane region" description="Helical" evidence="1">
    <location>
        <begin position="137"/>
        <end position="158"/>
    </location>
</feature>
<comment type="caution">
    <text evidence="2">The sequence shown here is derived from an EMBL/GenBank/DDBJ whole genome shotgun (WGS) entry which is preliminary data.</text>
</comment>
<evidence type="ECO:0000313" key="2">
    <source>
        <dbReference type="EMBL" id="RUT78340.1"/>
    </source>
</evidence>
<protein>
    <recommendedName>
        <fullName evidence="4">DUF2269 family protein</fullName>
    </recommendedName>
</protein>
<keyword evidence="1" id="KW-0472">Membrane</keyword>
<accession>A0A434AV69</accession>
<dbReference type="AlphaFoldDB" id="A0A434AV69"/>
<keyword evidence="1" id="KW-1133">Transmembrane helix</keyword>
<evidence type="ECO:0000313" key="3">
    <source>
        <dbReference type="Proteomes" id="UP000282985"/>
    </source>
</evidence>
<keyword evidence="3" id="KW-1185">Reference proteome</keyword>
<dbReference type="EMBL" id="RJJX01000009">
    <property type="protein sequence ID" value="RUT78340.1"/>
    <property type="molecule type" value="Genomic_DNA"/>
</dbReference>
<feature type="transmembrane region" description="Helical" evidence="1">
    <location>
        <begin position="52"/>
        <end position="75"/>
    </location>
</feature>
<organism evidence="2 3">
    <name type="scientific">Ancylomarina longa</name>
    <dbReference type="NCBI Taxonomy" id="2487017"/>
    <lineage>
        <taxon>Bacteria</taxon>
        <taxon>Pseudomonadati</taxon>
        <taxon>Bacteroidota</taxon>
        <taxon>Bacteroidia</taxon>
        <taxon>Marinilabiliales</taxon>
        <taxon>Marinifilaceae</taxon>
        <taxon>Ancylomarina</taxon>
    </lineage>
</organism>
<reference evidence="2 3" key="1">
    <citation type="submission" date="2018-11" db="EMBL/GenBank/DDBJ databases">
        <title>Parancylomarina longa gen. nov., sp. nov., isolated from sediments of southern Okinawa.</title>
        <authorList>
            <person name="Fu T."/>
        </authorList>
    </citation>
    <scope>NUCLEOTIDE SEQUENCE [LARGE SCALE GENOMIC DNA]</scope>
    <source>
        <strain evidence="2 3">T3-2 S1-C</strain>
    </source>
</reference>
<feature type="transmembrane region" description="Helical" evidence="1">
    <location>
        <begin position="12"/>
        <end position="32"/>
    </location>
</feature>
<dbReference type="Proteomes" id="UP000282985">
    <property type="component" value="Unassembled WGS sequence"/>
</dbReference>
<name>A0A434AV69_9BACT</name>
<evidence type="ECO:0000256" key="1">
    <source>
        <dbReference type="SAM" id="Phobius"/>
    </source>
</evidence>
<proteinExistence type="predicted"/>
<dbReference type="OrthoDB" id="156858at2"/>
<evidence type="ECO:0008006" key="4">
    <source>
        <dbReference type="Google" id="ProtNLM"/>
    </source>
</evidence>
<gene>
    <name evidence="2" type="ORF">DLK05_08415</name>
</gene>
<keyword evidence="1" id="KW-0812">Transmembrane</keyword>
<feature type="transmembrane region" description="Helical" evidence="1">
    <location>
        <begin position="87"/>
        <end position="106"/>
    </location>
</feature>
<sequence length="168" mass="19536">MKQLSTTQKKWLKSIHLLAAGIWITTGLIMFLLHFMRNEVQTGDHLYLMNKIIHFIDMKILVPAAIVSLLTGWVYSQFTKWGYFKHSWMTFKWIITLLIIILGTLYSGPWIAEMVRISGELGMAALSNTEYQWYDKWQTVMGICMNATLIITIFISVFKPKRTINKAL</sequence>
<dbReference type="RefSeq" id="WP_127343546.1">
    <property type="nucleotide sequence ID" value="NZ_RJJX01000009.1"/>
</dbReference>